<keyword evidence="2" id="KW-0560">Oxidoreductase</keyword>
<protein>
    <submittedName>
        <fullName evidence="4">Flavodoxin family protein</fullName>
    </submittedName>
</protein>
<comment type="caution">
    <text evidence="4">The sequence shown here is derived from an EMBL/GenBank/DDBJ whole genome shotgun (WGS) entry which is preliminary data.</text>
</comment>
<dbReference type="InterPro" id="IPR051545">
    <property type="entry name" value="NAD(P)H_dehydrogenase_qn"/>
</dbReference>
<evidence type="ECO:0000259" key="3">
    <source>
        <dbReference type="Pfam" id="PF02525"/>
    </source>
</evidence>
<keyword evidence="5" id="KW-1185">Reference proteome</keyword>
<evidence type="ECO:0000313" key="4">
    <source>
        <dbReference type="EMBL" id="RFM35160.1"/>
    </source>
</evidence>
<sequence>MATNILLILGHPSKNSFNKALLDAYQEGAESAGANCKTIYISDLNFDVNLADGYNTGKTDQLEEDLVAAQELFQWANHVVFVFPNWWGAMPAITKGFIDRLFLPGFAFKNHSGKNFPEQLLKGKSMRIIVTMDTPKFWFYLVHRASLYLILKKVVFGYVGFKPIRFSTFGFMRKSTAIQRNKWLNKTAHLGKQFI</sequence>
<organism evidence="4 5">
    <name type="scientific">Chitinophaga silvisoli</name>
    <dbReference type="NCBI Taxonomy" id="2291814"/>
    <lineage>
        <taxon>Bacteria</taxon>
        <taxon>Pseudomonadati</taxon>
        <taxon>Bacteroidota</taxon>
        <taxon>Chitinophagia</taxon>
        <taxon>Chitinophagales</taxon>
        <taxon>Chitinophagaceae</taxon>
        <taxon>Chitinophaga</taxon>
    </lineage>
</organism>
<dbReference type="Proteomes" id="UP000261174">
    <property type="component" value="Unassembled WGS sequence"/>
</dbReference>
<dbReference type="OrthoDB" id="652200at2"/>
<evidence type="ECO:0000256" key="2">
    <source>
        <dbReference type="ARBA" id="ARBA00023002"/>
    </source>
</evidence>
<comment type="similarity">
    <text evidence="1">Belongs to the NAD(P)H dehydrogenase (quinone) family.</text>
</comment>
<evidence type="ECO:0000256" key="1">
    <source>
        <dbReference type="ARBA" id="ARBA00006252"/>
    </source>
</evidence>
<dbReference type="PANTHER" id="PTHR10204">
    <property type="entry name" value="NAD P H OXIDOREDUCTASE-RELATED"/>
    <property type="match status" value="1"/>
</dbReference>
<accession>A0A3E1P4W4</accession>
<gene>
    <name evidence="4" type="ORF">DXN04_07135</name>
</gene>
<dbReference type="AlphaFoldDB" id="A0A3E1P4W4"/>
<dbReference type="InterPro" id="IPR003680">
    <property type="entry name" value="Flavodoxin_fold"/>
</dbReference>
<name>A0A3E1P4W4_9BACT</name>
<dbReference type="RefSeq" id="WP_116852642.1">
    <property type="nucleotide sequence ID" value="NZ_QTJV01000002.1"/>
</dbReference>
<dbReference type="EMBL" id="QTJV01000002">
    <property type="protein sequence ID" value="RFM35160.1"/>
    <property type="molecule type" value="Genomic_DNA"/>
</dbReference>
<evidence type="ECO:0000313" key="5">
    <source>
        <dbReference type="Proteomes" id="UP000261174"/>
    </source>
</evidence>
<proteinExistence type="inferred from homology"/>
<dbReference type="InterPro" id="IPR029039">
    <property type="entry name" value="Flavoprotein-like_sf"/>
</dbReference>
<dbReference type="GO" id="GO:0003955">
    <property type="term" value="F:NAD(P)H dehydrogenase (quinone) activity"/>
    <property type="evidence" value="ECO:0007669"/>
    <property type="project" value="TreeGrafter"/>
</dbReference>
<feature type="domain" description="Flavodoxin-like fold" evidence="3">
    <location>
        <begin position="4"/>
        <end position="170"/>
    </location>
</feature>
<dbReference type="PANTHER" id="PTHR10204:SF34">
    <property type="entry name" value="NAD(P)H DEHYDROGENASE [QUINONE] 1 ISOFORM 1"/>
    <property type="match status" value="1"/>
</dbReference>
<dbReference type="Gene3D" id="3.40.50.360">
    <property type="match status" value="1"/>
</dbReference>
<dbReference type="GO" id="GO:0005829">
    <property type="term" value="C:cytosol"/>
    <property type="evidence" value="ECO:0007669"/>
    <property type="project" value="TreeGrafter"/>
</dbReference>
<dbReference type="SUPFAM" id="SSF52218">
    <property type="entry name" value="Flavoproteins"/>
    <property type="match status" value="1"/>
</dbReference>
<reference evidence="4 5" key="1">
    <citation type="submission" date="2018-08" db="EMBL/GenBank/DDBJ databases">
        <title>Chitinophaga sp. K20C18050901, a novel bacterium isolated from forest soil.</title>
        <authorList>
            <person name="Wang C."/>
        </authorList>
    </citation>
    <scope>NUCLEOTIDE SEQUENCE [LARGE SCALE GENOMIC DNA]</scope>
    <source>
        <strain evidence="4 5">K20C18050901</strain>
    </source>
</reference>
<dbReference type="Pfam" id="PF02525">
    <property type="entry name" value="Flavodoxin_2"/>
    <property type="match status" value="1"/>
</dbReference>